<dbReference type="PANTHER" id="PTHR39966:SF1">
    <property type="entry name" value="HEMERYTHRIN-LIKE DOMAIN-CONTAINING PROTEIN"/>
    <property type="match status" value="1"/>
</dbReference>
<dbReference type="GO" id="GO:0005886">
    <property type="term" value="C:plasma membrane"/>
    <property type="evidence" value="ECO:0007669"/>
    <property type="project" value="TreeGrafter"/>
</dbReference>
<dbReference type="AlphaFoldDB" id="A0A431TMD1"/>
<organism evidence="2 3">
    <name type="scientific">Variovorax gossypii</name>
    <dbReference type="NCBI Taxonomy" id="1679495"/>
    <lineage>
        <taxon>Bacteria</taxon>
        <taxon>Pseudomonadati</taxon>
        <taxon>Pseudomonadota</taxon>
        <taxon>Betaproteobacteria</taxon>
        <taxon>Burkholderiales</taxon>
        <taxon>Comamonadaceae</taxon>
        <taxon>Variovorax</taxon>
    </lineage>
</organism>
<dbReference type="Gene3D" id="1.20.120.520">
    <property type="entry name" value="nmb1532 protein domain like"/>
    <property type="match status" value="1"/>
</dbReference>
<reference evidence="2 3" key="1">
    <citation type="submission" date="2018-12" db="EMBL/GenBank/DDBJ databases">
        <title>The genome of Variovorax gossypii DSM 100435.</title>
        <authorList>
            <person name="Gao J."/>
            <person name="Sun J."/>
        </authorList>
    </citation>
    <scope>NUCLEOTIDE SEQUENCE [LARGE SCALE GENOMIC DNA]</scope>
    <source>
        <strain evidence="2 3">DSM 100435</strain>
    </source>
</reference>
<dbReference type="Proteomes" id="UP000267418">
    <property type="component" value="Unassembled WGS sequence"/>
</dbReference>
<dbReference type="EMBL" id="RXOE01000002">
    <property type="protein sequence ID" value="RTQ34844.1"/>
    <property type="molecule type" value="Genomic_DNA"/>
</dbReference>
<dbReference type="PANTHER" id="PTHR39966">
    <property type="entry name" value="BLL2471 PROTEIN-RELATED"/>
    <property type="match status" value="1"/>
</dbReference>
<gene>
    <name evidence="2" type="ORF">EJP69_10595</name>
</gene>
<comment type="caution">
    <text evidence="2">The sequence shown here is derived from an EMBL/GenBank/DDBJ whole genome shotgun (WGS) entry which is preliminary data.</text>
</comment>
<feature type="domain" description="Hemerythrin-like" evidence="1">
    <location>
        <begin position="6"/>
        <end position="141"/>
    </location>
</feature>
<name>A0A431TMD1_9BURK</name>
<dbReference type="InterPro" id="IPR012312">
    <property type="entry name" value="Hemerythrin-like"/>
</dbReference>
<dbReference type="Pfam" id="PF01814">
    <property type="entry name" value="Hemerythrin"/>
    <property type="match status" value="1"/>
</dbReference>
<sequence>MPHATIRIIRQEHAALAAMLRSIVMLLEQHRKKGTLPDFATLRAMLFYVDEFPEKRHHRKETELLFPKLRARTPISRDLLDKLDGDHAKGERRIRNVEHALLAFEMLGESRREDFERTVGEYVDFYLDHMAQEEREILPLAERVLTEDDWRELDEAFAQNRDPMTGHVPDLEYNALFTRIVNIVPAPIGLGPAL</sequence>
<accession>A0A431TMD1</accession>
<dbReference type="RefSeq" id="WP_093196475.1">
    <property type="nucleotide sequence ID" value="NZ_RXOE01000002.1"/>
</dbReference>
<keyword evidence="3" id="KW-1185">Reference proteome</keyword>
<dbReference type="CDD" id="cd12108">
    <property type="entry name" value="Hr-like"/>
    <property type="match status" value="1"/>
</dbReference>
<evidence type="ECO:0000313" key="2">
    <source>
        <dbReference type="EMBL" id="RTQ34844.1"/>
    </source>
</evidence>
<proteinExistence type="predicted"/>
<dbReference type="OrthoDB" id="8560984at2"/>
<protein>
    <submittedName>
        <fullName evidence="2">Hemerythrin domain-containing protein</fullName>
    </submittedName>
</protein>
<evidence type="ECO:0000313" key="3">
    <source>
        <dbReference type="Proteomes" id="UP000267418"/>
    </source>
</evidence>
<evidence type="ECO:0000259" key="1">
    <source>
        <dbReference type="Pfam" id="PF01814"/>
    </source>
</evidence>